<dbReference type="PANTHER" id="PTHR43823">
    <property type="entry name" value="SPORULATION PROTEIN YKVU"/>
    <property type="match status" value="1"/>
</dbReference>
<evidence type="ECO:0000313" key="11">
    <source>
        <dbReference type="EMBL" id="MBD8048376.1"/>
    </source>
</evidence>
<organism evidence="11 12">
    <name type="scientific">Clostridium faecium</name>
    <dbReference type="NCBI Taxonomy" id="2762223"/>
    <lineage>
        <taxon>Bacteria</taxon>
        <taxon>Bacillati</taxon>
        <taxon>Bacillota</taxon>
        <taxon>Clostridia</taxon>
        <taxon>Eubacteriales</taxon>
        <taxon>Clostridiaceae</taxon>
        <taxon>Clostridium</taxon>
    </lineage>
</organism>
<name>A0ABR8YVU9_9CLOT</name>
<feature type="transmembrane region" description="Helical" evidence="10">
    <location>
        <begin position="357"/>
        <end position="377"/>
    </location>
</feature>
<evidence type="ECO:0000256" key="1">
    <source>
        <dbReference type="ARBA" id="ARBA00004651"/>
    </source>
</evidence>
<gene>
    <name evidence="11" type="ORF">H9637_15250</name>
</gene>
<dbReference type="InterPro" id="IPR051327">
    <property type="entry name" value="MATE_MepA_subfamily"/>
</dbReference>
<keyword evidence="12" id="KW-1185">Reference proteome</keyword>
<proteinExistence type="inferred from homology"/>
<comment type="similarity">
    <text evidence="2">Belongs to the multi antimicrobial extrusion (MATE) (TC 2.A.66.1) family. MepA subfamily.</text>
</comment>
<feature type="transmembrane region" description="Helical" evidence="10">
    <location>
        <begin position="190"/>
        <end position="212"/>
    </location>
</feature>
<evidence type="ECO:0000256" key="8">
    <source>
        <dbReference type="ARBA" id="ARBA00023136"/>
    </source>
</evidence>
<evidence type="ECO:0000256" key="6">
    <source>
        <dbReference type="ARBA" id="ARBA00022692"/>
    </source>
</evidence>
<feature type="transmembrane region" description="Helical" evidence="10">
    <location>
        <begin position="12"/>
        <end position="34"/>
    </location>
</feature>
<evidence type="ECO:0000256" key="9">
    <source>
        <dbReference type="ARBA" id="ARBA00023251"/>
    </source>
</evidence>
<feature type="transmembrane region" description="Helical" evidence="10">
    <location>
        <begin position="415"/>
        <end position="436"/>
    </location>
</feature>
<evidence type="ECO:0000256" key="3">
    <source>
        <dbReference type="ARBA" id="ARBA00022106"/>
    </source>
</evidence>
<evidence type="ECO:0000256" key="10">
    <source>
        <dbReference type="SAM" id="Phobius"/>
    </source>
</evidence>
<comment type="subcellular location">
    <subcellularLocation>
        <location evidence="1">Cell membrane</location>
        <topology evidence="1">Multi-pass membrane protein</topology>
    </subcellularLocation>
</comment>
<keyword evidence="4" id="KW-0813">Transport</keyword>
<dbReference type="InterPro" id="IPR048279">
    <property type="entry name" value="MdtK-like"/>
</dbReference>
<feature type="transmembrane region" description="Helical" evidence="10">
    <location>
        <begin position="91"/>
        <end position="114"/>
    </location>
</feature>
<dbReference type="RefSeq" id="WP_191741329.1">
    <property type="nucleotide sequence ID" value="NZ_JACSQB010000134.1"/>
</dbReference>
<comment type="caution">
    <text evidence="11">The sequence shown here is derived from an EMBL/GenBank/DDBJ whole genome shotgun (WGS) entry which is preliminary data.</text>
</comment>
<feature type="transmembrane region" description="Helical" evidence="10">
    <location>
        <begin position="268"/>
        <end position="291"/>
    </location>
</feature>
<accession>A0ABR8YVU9</accession>
<evidence type="ECO:0000256" key="4">
    <source>
        <dbReference type="ARBA" id="ARBA00022448"/>
    </source>
</evidence>
<keyword evidence="6 10" id="KW-0812">Transmembrane</keyword>
<dbReference type="Proteomes" id="UP000627166">
    <property type="component" value="Unassembled WGS sequence"/>
</dbReference>
<feature type="transmembrane region" description="Helical" evidence="10">
    <location>
        <begin position="46"/>
        <end position="70"/>
    </location>
</feature>
<keyword evidence="5" id="KW-1003">Cell membrane</keyword>
<keyword evidence="8 10" id="KW-0472">Membrane</keyword>
<dbReference type="NCBIfam" id="TIGR00797">
    <property type="entry name" value="matE"/>
    <property type="match status" value="1"/>
</dbReference>
<evidence type="ECO:0000256" key="7">
    <source>
        <dbReference type="ARBA" id="ARBA00022989"/>
    </source>
</evidence>
<feature type="transmembrane region" description="Helical" evidence="10">
    <location>
        <begin position="134"/>
        <end position="151"/>
    </location>
</feature>
<dbReference type="PIRSF" id="PIRSF006603">
    <property type="entry name" value="DinF"/>
    <property type="match status" value="1"/>
</dbReference>
<dbReference type="InterPro" id="IPR002528">
    <property type="entry name" value="MATE_fam"/>
</dbReference>
<protein>
    <recommendedName>
        <fullName evidence="3">Multidrug export protein MepA</fullName>
    </recommendedName>
</protein>
<feature type="transmembrane region" description="Helical" evidence="10">
    <location>
        <begin position="163"/>
        <end position="184"/>
    </location>
</feature>
<evidence type="ECO:0000313" key="12">
    <source>
        <dbReference type="Proteomes" id="UP000627166"/>
    </source>
</evidence>
<sequence>MRNDLIKDSTLSLFFKFVIPSIVGILVNSLYLIIDGIFIGRGIGEIALASINIIFPAACANMAVGSLFGTGAATLISIRLGENKREEAKDILGTSIFIMILISTVISIVGIIFLEPIMRFLGAEGEVLILSKQYGTILFLVTPFHVLATGLNPITRSDGNPKLSMNILIIASILNVFLDWLFVIKLNLGIIGAGCATAIGIIGSSIYLLFYFFSKQANIRIKLSYLKIKLKLLREVFVSGFMSFAMQVALAFIIFIQNQILLSYGSTLDVSIFAIVGYISIIFIQILYGIAQGIQPIIGYNYGANEYGRVRQILKISLIADVIFGHATFIFVYVFSRKLVGIFNSNPEVIKLAARRLVIYLASMPTVGIVITFASYFQATKRNLFANILSVGRSFVLLIPISFILPHFMGVDGVFLAPVVADYIGLIVTIFICINLKRNSSASKNDLVA</sequence>
<feature type="transmembrane region" description="Helical" evidence="10">
    <location>
        <begin position="384"/>
        <end position="409"/>
    </location>
</feature>
<evidence type="ECO:0000256" key="5">
    <source>
        <dbReference type="ARBA" id="ARBA00022475"/>
    </source>
</evidence>
<keyword evidence="9" id="KW-0046">Antibiotic resistance</keyword>
<dbReference type="Pfam" id="PF01554">
    <property type="entry name" value="MatE"/>
    <property type="match status" value="2"/>
</dbReference>
<dbReference type="InterPro" id="IPR045070">
    <property type="entry name" value="MATE_MepA-like"/>
</dbReference>
<dbReference type="EMBL" id="JACSQB010000134">
    <property type="protein sequence ID" value="MBD8048376.1"/>
    <property type="molecule type" value="Genomic_DNA"/>
</dbReference>
<feature type="transmembrane region" description="Helical" evidence="10">
    <location>
        <begin position="312"/>
        <end position="335"/>
    </location>
</feature>
<reference evidence="11 12" key="1">
    <citation type="submission" date="2020-08" db="EMBL/GenBank/DDBJ databases">
        <title>A Genomic Blueprint of the Chicken Gut Microbiome.</title>
        <authorList>
            <person name="Gilroy R."/>
            <person name="Ravi A."/>
            <person name="Getino M."/>
            <person name="Pursley I."/>
            <person name="Horton D.L."/>
            <person name="Alikhan N.-F."/>
            <person name="Baker D."/>
            <person name="Gharbi K."/>
            <person name="Hall N."/>
            <person name="Watson M."/>
            <person name="Adriaenssens E.M."/>
            <person name="Foster-Nyarko E."/>
            <person name="Jarju S."/>
            <person name="Secka A."/>
            <person name="Antonio M."/>
            <person name="Oren A."/>
            <person name="Chaudhuri R."/>
            <person name="La Ragione R.M."/>
            <person name="Hildebrand F."/>
            <person name="Pallen M.J."/>
        </authorList>
    </citation>
    <scope>NUCLEOTIDE SEQUENCE [LARGE SCALE GENOMIC DNA]</scope>
    <source>
        <strain evidence="11 12">N37</strain>
    </source>
</reference>
<evidence type="ECO:0000256" key="2">
    <source>
        <dbReference type="ARBA" id="ARBA00008417"/>
    </source>
</evidence>
<dbReference type="PANTHER" id="PTHR43823:SF3">
    <property type="entry name" value="MULTIDRUG EXPORT PROTEIN MEPA"/>
    <property type="match status" value="1"/>
</dbReference>
<feature type="transmembrane region" description="Helical" evidence="10">
    <location>
        <begin position="232"/>
        <end position="256"/>
    </location>
</feature>
<dbReference type="CDD" id="cd13143">
    <property type="entry name" value="MATE_MepA_like"/>
    <property type="match status" value="1"/>
</dbReference>
<keyword evidence="7 10" id="KW-1133">Transmembrane helix</keyword>